<protein>
    <submittedName>
        <fullName evidence="1">Uncharacterized protein</fullName>
    </submittedName>
</protein>
<name>A0ACD3A0P7_9AGAR</name>
<proteinExistence type="predicted"/>
<dbReference type="Proteomes" id="UP000308600">
    <property type="component" value="Unassembled WGS sequence"/>
</dbReference>
<sequence length="166" mass="18927">MDYERRKTEVFLHSNGRRRLKMGGDCTTLTRNTIVLEVESSDTIDNVKAKIQDQPRSNFAGMQIFVKTLTGKTITSGVAKLLDTKKRKYQQKESPSTFATNSRRPDQQRLILLASSSTTVAPFRITIFRKSRFLRLRGGMQIFVKIALELESLDTIDNVKAKIQDN</sequence>
<dbReference type="EMBL" id="ML208998">
    <property type="protein sequence ID" value="TFK59373.1"/>
    <property type="molecule type" value="Genomic_DNA"/>
</dbReference>
<evidence type="ECO:0000313" key="2">
    <source>
        <dbReference type="Proteomes" id="UP000308600"/>
    </source>
</evidence>
<reference evidence="1 2" key="1">
    <citation type="journal article" date="2019" name="Nat. Ecol. Evol.">
        <title>Megaphylogeny resolves global patterns of mushroom evolution.</title>
        <authorList>
            <person name="Varga T."/>
            <person name="Krizsan K."/>
            <person name="Foldi C."/>
            <person name="Dima B."/>
            <person name="Sanchez-Garcia M."/>
            <person name="Sanchez-Ramirez S."/>
            <person name="Szollosi G.J."/>
            <person name="Szarkandi J.G."/>
            <person name="Papp V."/>
            <person name="Albert L."/>
            <person name="Andreopoulos W."/>
            <person name="Angelini C."/>
            <person name="Antonin V."/>
            <person name="Barry K.W."/>
            <person name="Bougher N.L."/>
            <person name="Buchanan P."/>
            <person name="Buyck B."/>
            <person name="Bense V."/>
            <person name="Catcheside P."/>
            <person name="Chovatia M."/>
            <person name="Cooper J."/>
            <person name="Damon W."/>
            <person name="Desjardin D."/>
            <person name="Finy P."/>
            <person name="Geml J."/>
            <person name="Haridas S."/>
            <person name="Hughes K."/>
            <person name="Justo A."/>
            <person name="Karasinski D."/>
            <person name="Kautmanova I."/>
            <person name="Kiss B."/>
            <person name="Kocsube S."/>
            <person name="Kotiranta H."/>
            <person name="LaButti K.M."/>
            <person name="Lechner B.E."/>
            <person name="Liimatainen K."/>
            <person name="Lipzen A."/>
            <person name="Lukacs Z."/>
            <person name="Mihaltcheva S."/>
            <person name="Morgado L.N."/>
            <person name="Niskanen T."/>
            <person name="Noordeloos M.E."/>
            <person name="Ohm R.A."/>
            <person name="Ortiz-Santana B."/>
            <person name="Ovrebo C."/>
            <person name="Racz N."/>
            <person name="Riley R."/>
            <person name="Savchenko A."/>
            <person name="Shiryaev A."/>
            <person name="Soop K."/>
            <person name="Spirin V."/>
            <person name="Szebenyi C."/>
            <person name="Tomsovsky M."/>
            <person name="Tulloss R.E."/>
            <person name="Uehling J."/>
            <person name="Grigoriev I.V."/>
            <person name="Vagvolgyi C."/>
            <person name="Papp T."/>
            <person name="Martin F.M."/>
            <person name="Miettinen O."/>
            <person name="Hibbett D.S."/>
            <person name="Nagy L.G."/>
        </authorList>
    </citation>
    <scope>NUCLEOTIDE SEQUENCE [LARGE SCALE GENOMIC DNA]</scope>
    <source>
        <strain evidence="1 2">NL-1719</strain>
    </source>
</reference>
<organism evidence="1 2">
    <name type="scientific">Pluteus cervinus</name>
    <dbReference type="NCBI Taxonomy" id="181527"/>
    <lineage>
        <taxon>Eukaryota</taxon>
        <taxon>Fungi</taxon>
        <taxon>Dikarya</taxon>
        <taxon>Basidiomycota</taxon>
        <taxon>Agaricomycotina</taxon>
        <taxon>Agaricomycetes</taxon>
        <taxon>Agaricomycetidae</taxon>
        <taxon>Agaricales</taxon>
        <taxon>Pluteineae</taxon>
        <taxon>Pluteaceae</taxon>
        <taxon>Pluteus</taxon>
    </lineage>
</organism>
<accession>A0ACD3A0P7</accession>
<evidence type="ECO:0000313" key="1">
    <source>
        <dbReference type="EMBL" id="TFK59373.1"/>
    </source>
</evidence>
<gene>
    <name evidence="1" type="ORF">BDN72DRAFT_890390</name>
</gene>
<keyword evidence="2" id="KW-1185">Reference proteome</keyword>